<protein>
    <submittedName>
        <fullName evidence="3">Uncharacterized protein</fullName>
    </submittedName>
</protein>
<accession>A0A484AY75</accession>
<dbReference type="AlphaFoldDB" id="A0A484AY75"/>
<dbReference type="EMBL" id="LSRL02000350">
    <property type="protein sequence ID" value="TDG41446.1"/>
    <property type="molecule type" value="Genomic_DNA"/>
</dbReference>
<name>A0A484AY75_DRONA</name>
<comment type="caution">
    <text evidence="3">The sequence shown here is derived from an EMBL/GenBank/DDBJ whole genome shotgun (WGS) entry which is preliminary data.</text>
</comment>
<keyword evidence="2" id="KW-0472">Membrane</keyword>
<evidence type="ECO:0000313" key="3">
    <source>
        <dbReference type="EMBL" id="TDG41446.1"/>
    </source>
</evidence>
<evidence type="ECO:0000256" key="1">
    <source>
        <dbReference type="SAM" id="MobiDB-lite"/>
    </source>
</evidence>
<evidence type="ECO:0000256" key="2">
    <source>
        <dbReference type="SAM" id="Phobius"/>
    </source>
</evidence>
<keyword evidence="2" id="KW-1133">Transmembrane helix</keyword>
<keyword evidence="4" id="KW-1185">Reference proteome</keyword>
<sequence>MPQRNEENNSSNSSSSSSSSSAAAATTATKTTATTIIAITIETSTTILFVGMFQMPKRFQQLRRTAKGQAKQFGNGQWALAPALAM</sequence>
<reference evidence="3 4" key="1">
    <citation type="journal article" date="2019" name="J. Hered.">
        <title>An Improved Genome Assembly for Drosophila navojoa, the Basal Species in the mojavensis Cluster.</title>
        <authorList>
            <person name="Vanderlinde T."/>
            <person name="Dupim E.G."/>
            <person name="Nazario-Yepiz N.O."/>
            <person name="Carvalho A.B."/>
        </authorList>
    </citation>
    <scope>NUCLEOTIDE SEQUENCE [LARGE SCALE GENOMIC DNA]</scope>
    <source>
        <strain evidence="3">Navoj_Jal97</strain>
        <tissue evidence="3">Whole organism</tissue>
    </source>
</reference>
<organism evidence="3 4">
    <name type="scientific">Drosophila navojoa</name>
    <name type="common">Fruit fly</name>
    <dbReference type="NCBI Taxonomy" id="7232"/>
    <lineage>
        <taxon>Eukaryota</taxon>
        <taxon>Metazoa</taxon>
        <taxon>Ecdysozoa</taxon>
        <taxon>Arthropoda</taxon>
        <taxon>Hexapoda</taxon>
        <taxon>Insecta</taxon>
        <taxon>Pterygota</taxon>
        <taxon>Neoptera</taxon>
        <taxon>Endopterygota</taxon>
        <taxon>Diptera</taxon>
        <taxon>Brachycera</taxon>
        <taxon>Muscomorpha</taxon>
        <taxon>Ephydroidea</taxon>
        <taxon>Drosophilidae</taxon>
        <taxon>Drosophila</taxon>
    </lineage>
</organism>
<dbReference type="Proteomes" id="UP000295192">
    <property type="component" value="Unassembled WGS sequence"/>
</dbReference>
<feature type="region of interest" description="Disordered" evidence="1">
    <location>
        <begin position="1"/>
        <end position="30"/>
    </location>
</feature>
<feature type="transmembrane region" description="Helical" evidence="2">
    <location>
        <begin position="36"/>
        <end position="55"/>
    </location>
</feature>
<feature type="compositionally biased region" description="Low complexity" evidence="1">
    <location>
        <begin position="10"/>
        <end position="30"/>
    </location>
</feature>
<gene>
    <name evidence="3" type="ORF">AWZ03_012134</name>
</gene>
<evidence type="ECO:0000313" key="4">
    <source>
        <dbReference type="Proteomes" id="UP000295192"/>
    </source>
</evidence>
<keyword evidence="2" id="KW-0812">Transmembrane</keyword>
<proteinExistence type="predicted"/>